<dbReference type="Gene3D" id="3.40.50.300">
    <property type="entry name" value="P-loop containing nucleotide triphosphate hydrolases"/>
    <property type="match status" value="1"/>
</dbReference>
<feature type="region of interest" description="Disordered" evidence="4">
    <location>
        <begin position="117"/>
        <end position="150"/>
    </location>
</feature>
<evidence type="ECO:0000256" key="4">
    <source>
        <dbReference type="SAM" id="MobiDB-lite"/>
    </source>
</evidence>
<dbReference type="GO" id="GO:0003677">
    <property type="term" value="F:DNA binding"/>
    <property type="evidence" value="ECO:0007669"/>
    <property type="project" value="TreeGrafter"/>
</dbReference>
<keyword evidence="3" id="KW-0067">ATP-binding</keyword>
<keyword evidence="7" id="KW-1185">Reference proteome</keyword>
<dbReference type="InterPro" id="IPR047854">
    <property type="entry name" value="RFC_lid"/>
</dbReference>
<dbReference type="EMBL" id="MKKU01000033">
    <property type="protein sequence ID" value="RNF26643.1"/>
    <property type="molecule type" value="Genomic_DNA"/>
</dbReference>
<dbReference type="SUPFAM" id="SSF52540">
    <property type="entry name" value="P-loop containing nucleoside triphosphate hydrolases"/>
    <property type="match status" value="1"/>
</dbReference>
<dbReference type="CDD" id="cd00009">
    <property type="entry name" value="AAA"/>
    <property type="match status" value="1"/>
</dbReference>
<dbReference type="SMART" id="SM00382">
    <property type="entry name" value="AAA"/>
    <property type="match status" value="1"/>
</dbReference>
<sequence>MRRTAAAAAEDAEDAEAVWLAAQREACRSSEGEDEDEELLRGVPCANDAVPAAGDIAVQRQQRRPQPVALVGDTASTTNEAAATVCGLCEYPPLSLVSFMMRGDNGVVRWLTASGLPTQRASRKREREPGEEDEEKEGEEQASAARERRRRHGGLGYVDVPALLRRLYDAAAAPPPETPPALPSPPPQQQQQQQQSAAQEEALWVVRYRPKRFRELLSDDGVNLKLLQWLKSWDAYIFQDAAAKGVAAARPEERLAVLVGPPGVGKTTLAHVLAAHCGYETIEINASVDRTASRLESAIQLAVAPARGRRRAPSAFAAAAAATATVDSAAKAEGAGVSLVDLLLRPKCLIIDEMDGIAANVAAFLLQQDIHCPVFCLCNDFYVPSLRSLRRQCQHVYYLPPIRPQRLLSRLGEIAAREGLPVSQPALAELAQSSNGDVRCCLNTLQFLYRHASRAGGRGEEALQLMREMQGKDSALGLWDTWRRVFERQERGKYVHLLRKEFAMDCGPTLAADSHHGTAAEAAEPAAPGFRVDPGHVYVSRVVQQCPDPRTLLEGLQEFYLQRAYADYSLGKTQSMAEAFCFQDVLTTRSYRDAAAAALIPFAEQYACTTAATCFSCCSSSRRTGAGLGFPRESAGLSRRLAESTNIARTFRDGCRGETAVHMSSVNVVAQETAPLLLHALLDASLRVPAHSVASVAALSPRDQSLLLAAVSRHAEYGLSYARAAKGGHAGGDADVALEERWELTPPIHRLAPAAAAMVLRVREELRQLMVGEIRRFVIQRGAPRLARAGAKGTGEKTRDLQAAAAAAAKHPPTAAPPAPPAAATPAKPKLSGKRDFFGRLVSEGAAKAAATCMGPAAAAAAKLTVQYTYHDGCTNGVRIPAAFSDF</sequence>
<dbReference type="CDD" id="cd18140">
    <property type="entry name" value="HLD_clamp_RFC"/>
    <property type="match status" value="1"/>
</dbReference>
<evidence type="ECO:0000256" key="1">
    <source>
        <dbReference type="ARBA" id="ARBA00022705"/>
    </source>
</evidence>
<dbReference type="InterPro" id="IPR003593">
    <property type="entry name" value="AAA+_ATPase"/>
</dbReference>
<evidence type="ECO:0000259" key="5">
    <source>
        <dbReference type="SMART" id="SM00382"/>
    </source>
</evidence>
<dbReference type="Proteomes" id="UP000284403">
    <property type="component" value="Unassembled WGS sequence"/>
</dbReference>
<proteinExistence type="predicted"/>
<dbReference type="GeneID" id="40314716"/>
<feature type="domain" description="AAA+ ATPase" evidence="5">
    <location>
        <begin position="252"/>
        <end position="401"/>
    </location>
</feature>
<evidence type="ECO:0000256" key="2">
    <source>
        <dbReference type="ARBA" id="ARBA00022741"/>
    </source>
</evidence>
<gene>
    <name evidence="6" type="ORF">Tco025E_01105</name>
</gene>
<comment type="caution">
    <text evidence="6">The sequence shown here is derived from an EMBL/GenBank/DDBJ whole genome shotgun (WGS) entry which is preliminary data.</text>
</comment>
<feature type="compositionally biased region" description="Pro residues" evidence="4">
    <location>
        <begin position="814"/>
        <end position="823"/>
    </location>
</feature>
<dbReference type="OrthoDB" id="2195431at2759"/>
<dbReference type="PANTHER" id="PTHR23389">
    <property type="entry name" value="CHROMOSOME TRANSMISSION FIDELITY FACTOR 18"/>
    <property type="match status" value="1"/>
</dbReference>
<keyword evidence="1" id="KW-0235">DNA replication</keyword>
<dbReference type="GO" id="GO:0016887">
    <property type="term" value="F:ATP hydrolysis activity"/>
    <property type="evidence" value="ECO:0007669"/>
    <property type="project" value="InterPro"/>
</dbReference>
<dbReference type="InterPro" id="IPR003959">
    <property type="entry name" value="ATPase_AAA_core"/>
</dbReference>
<accession>A0A422Q9J5</accession>
<organism evidence="6 7">
    <name type="scientific">Trypanosoma conorhini</name>
    <dbReference type="NCBI Taxonomy" id="83891"/>
    <lineage>
        <taxon>Eukaryota</taxon>
        <taxon>Discoba</taxon>
        <taxon>Euglenozoa</taxon>
        <taxon>Kinetoplastea</taxon>
        <taxon>Metakinetoplastina</taxon>
        <taxon>Trypanosomatida</taxon>
        <taxon>Trypanosomatidae</taxon>
        <taxon>Trypanosoma</taxon>
    </lineage>
</organism>
<feature type="compositionally biased region" description="Pro residues" evidence="4">
    <location>
        <begin position="173"/>
        <end position="188"/>
    </location>
</feature>
<dbReference type="AlphaFoldDB" id="A0A422Q9J5"/>
<dbReference type="GO" id="GO:0005634">
    <property type="term" value="C:nucleus"/>
    <property type="evidence" value="ECO:0007669"/>
    <property type="project" value="TreeGrafter"/>
</dbReference>
<reference evidence="6 7" key="1">
    <citation type="journal article" date="2018" name="BMC Genomics">
        <title>Genomic comparison of Trypanosoma conorhini and Trypanosoma rangeli to Trypanosoma cruzi strains of high and low virulence.</title>
        <authorList>
            <person name="Bradwell K.R."/>
            <person name="Koparde V.N."/>
            <person name="Matveyev A.V."/>
            <person name="Serrano M.G."/>
            <person name="Alves J.M."/>
            <person name="Parikh H."/>
            <person name="Huang B."/>
            <person name="Lee V."/>
            <person name="Espinosa-Alvarez O."/>
            <person name="Ortiz P.A."/>
            <person name="Costa-Martins A.G."/>
            <person name="Teixeira M.M."/>
            <person name="Buck G.A."/>
        </authorList>
    </citation>
    <scope>NUCLEOTIDE SEQUENCE [LARGE SCALE GENOMIC DNA]</scope>
    <source>
        <strain evidence="6 7">025E</strain>
    </source>
</reference>
<keyword evidence="2" id="KW-0547">Nucleotide-binding</keyword>
<dbReference type="GO" id="GO:0005524">
    <property type="term" value="F:ATP binding"/>
    <property type="evidence" value="ECO:0007669"/>
    <property type="project" value="UniProtKB-KW"/>
</dbReference>
<feature type="region of interest" description="Disordered" evidence="4">
    <location>
        <begin position="172"/>
        <end position="198"/>
    </location>
</feature>
<dbReference type="GO" id="GO:0006260">
    <property type="term" value="P:DNA replication"/>
    <property type="evidence" value="ECO:0007669"/>
    <property type="project" value="UniProtKB-KW"/>
</dbReference>
<evidence type="ECO:0000313" key="6">
    <source>
        <dbReference type="EMBL" id="RNF26643.1"/>
    </source>
</evidence>
<name>A0A422Q9J5_9TRYP</name>
<feature type="region of interest" description="Disordered" evidence="4">
    <location>
        <begin position="789"/>
        <end position="831"/>
    </location>
</feature>
<dbReference type="RefSeq" id="XP_029231849.1">
    <property type="nucleotide sequence ID" value="XM_029368043.1"/>
</dbReference>
<dbReference type="Pfam" id="PF00004">
    <property type="entry name" value="AAA"/>
    <property type="match status" value="1"/>
</dbReference>
<dbReference type="PANTHER" id="PTHR23389:SF3">
    <property type="entry name" value="CHROMOSOME TRANSMISSION FIDELITY PROTEIN 18 HOMOLOG"/>
    <property type="match status" value="1"/>
</dbReference>
<evidence type="ECO:0000313" key="7">
    <source>
        <dbReference type="Proteomes" id="UP000284403"/>
    </source>
</evidence>
<feature type="compositionally biased region" description="Low complexity" evidence="4">
    <location>
        <begin position="803"/>
        <end position="813"/>
    </location>
</feature>
<protein>
    <recommendedName>
        <fullName evidence="5">AAA+ ATPase domain-containing protein</fullName>
    </recommendedName>
</protein>
<dbReference type="InterPro" id="IPR027417">
    <property type="entry name" value="P-loop_NTPase"/>
</dbReference>
<feature type="compositionally biased region" description="Acidic residues" evidence="4">
    <location>
        <begin position="129"/>
        <end position="140"/>
    </location>
</feature>
<evidence type="ECO:0000256" key="3">
    <source>
        <dbReference type="ARBA" id="ARBA00022840"/>
    </source>
</evidence>
<dbReference type="Gene3D" id="1.10.8.60">
    <property type="match status" value="1"/>
</dbReference>
<feature type="compositionally biased region" description="Low complexity" evidence="4">
    <location>
        <begin position="189"/>
        <end position="198"/>
    </location>
</feature>